<dbReference type="InterPro" id="IPR018485">
    <property type="entry name" value="FGGY_C"/>
</dbReference>
<dbReference type="GO" id="GO:0004370">
    <property type="term" value="F:glycerol kinase activity"/>
    <property type="evidence" value="ECO:0007669"/>
    <property type="project" value="UniProtKB-EC"/>
</dbReference>
<keyword evidence="6 10" id="KW-0418">Kinase</keyword>
<evidence type="ECO:0000256" key="10">
    <source>
        <dbReference type="RuleBase" id="RU003733"/>
    </source>
</evidence>
<evidence type="ECO:0000256" key="1">
    <source>
        <dbReference type="ARBA" id="ARBA00005190"/>
    </source>
</evidence>
<evidence type="ECO:0000313" key="14">
    <source>
        <dbReference type="Proteomes" id="UP000253934"/>
    </source>
</evidence>
<keyword evidence="7" id="KW-0319">Glycerol metabolism</keyword>
<comment type="caution">
    <text evidence="13">The sequence shown here is derived from an EMBL/GenBank/DDBJ whole genome shotgun (WGS) entry which is preliminary data.</text>
</comment>
<dbReference type="AlphaFoldDB" id="A0A369KR48"/>
<dbReference type="PROSITE" id="PS00445">
    <property type="entry name" value="FGGY_KINASES_2"/>
    <property type="match status" value="1"/>
</dbReference>
<accession>A0A369KR48</accession>
<evidence type="ECO:0000256" key="7">
    <source>
        <dbReference type="ARBA" id="ARBA00022798"/>
    </source>
</evidence>
<dbReference type="Proteomes" id="UP000253934">
    <property type="component" value="Unassembled WGS sequence"/>
</dbReference>
<dbReference type="FunFam" id="3.30.420.40:FF:000086">
    <property type="entry name" value="Glycerol kinase"/>
    <property type="match status" value="1"/>
</dbReference>
<evidence type="ECO:0000256" key="4">
    <source>
        <dbReference type="ARBA" id="ARBA00022679"/>
    </source>
</evidence>
<dbReference type="InterPro" id="IPR018483">
    <property type="entry name" value="Carb_kinase_FGGY_CS"/>
</dbReference>
<evidence type="ECO:0000259" key="11">
    <source>
        <dbReference type="Pfam" id="PF00370"/>
    </source>
</evidence>
<keyword evidence="5" id="KW-0547">Nucleotide-binding</keyword>
<comment type="similarity">
    <text evidence="2 10">Belongs to the FGGY kinase family.</text>
</comment>
<dbReference type="Pfam" id="PF00370">
    <property type="entry name" value="FGGY_N"/>
    <property type="match status" value="1"/>
</dbReference>
<dbReference type="EMBL" id="QOVW01000068">
    <property type="protein sequence ID" value="RDB36062.1"/>
    <property type="molecule type" value="Genomic_DNA"/>
</dbReference>
<dbReference type="GO" id="GO:0005524">
    <property type="term" value="F:ATP binding"/>
    <property type="evidence" value="ECO:0007669"/>
    <property type="project" value="UniProtKB-KW"/>
</dbReference>
<dbReference type="InterPro" id="IPR018484">
    <property type="entry name" value="FGGY_N"/>
</dbReference>
<evidence type="ECO:0000256" key="8">
    <source>
        <dbReference type="ARBA" id="ARBA00022840"/>
    </source>
</evidence>
<proteinExistence type="inferred from homology"/>
<reference evidence="13" key="1">
    <citation type="submission" date="2018-04" db="EMBL/GenBank/DDBJ databases">
        <title>Draft genome sequence of the Candidatus Spirobacillus cienkowskii, a pathogen of freshwater Daphnia species, reconstructed from hemolymph metagenomic reads.</title>
        <authorList>
            <person name="Bresciani L."/>
            <person name="Lemos L.N."/>
            <person name="Wale N."/>
            <person name="Lin J.Y."/>
            <person name="Fernandes G.R."/>
            <person name="Duffy M.A."/>
            <person name="Rodrigues J.M."/>
        </authorList>
    </citation>
    <scope>NUCLEOTIDE SEQUENCE [LARGE SCALE GENOMIC DNA]</scope>
    <source>
        <strain evidence="13">Binning01</strain>
    </source>
</reference>
<keyword evidence="4 10" id="KW-0808">Transferase</keyword>
<feature type="domain" description="Carbohydrate kinase FGGY C-terminal" evidence="12">
    <location>
        <begin position="269"/>
        <end position="457"/>
    </location>
</feature>
<evidence type="ECO:0000256" key="5">
    <source>
        <dbReference type="ARBA" id="ARBA00022741"/>
    </source>
</evidence>
<dbReference type="GO" id="GO:0019563">
    <property type="term" value="P:glycerol catabolic process"/>
    <property type="evidence" value="ECO:0007669"/>
    <property type="project" value="TreeGrafter"/>
</dbReference>
<evidence type="ECO:0000313" key="13">
    <source>
        <dbReference type="EMBL" id="RDB36062.1"/>
    </source>
</evidence>
<evidence type="ECO:0000256" key="3">
    <source>
        <dbReference type="ARBA" id="ARBA00012099"/>
    </source>
</evidence>
<evidence type="ECO:0000256" key="6">
    <source>
        <dbReference type="ARBA" id="ARBA00022777"/>
    </source>
</evidence>
<evidence type="ECO:0000256" key="2">
    <source>
        <dbReference type="ARBA" id="ARBA00009156"/>
    </source>
</evidence>
<evidence type="ECO:0000259" key="12">
    <source>
        <dbReference type="Pfam" id="PF02782"/>
    </source>
</evidence>
<dbReference type="PROSITE" id="PS00933">
    <property type="entry name" value="FGGY_KINASES_1"/>
    <property type="match status" value="1"/>
</dbReference>
<dbReference type="PIRSF" id="PIRSF000538">
    <property type="entry name" value="GlpK"/>
    <property type="match status" value="1"/>
</dbReference>
<keyword evidence="8" id="KW-0067">ATP-binding</keyword>
<keyword evidence="14" id="KW-1185">Reference proteome</keyword>
<gene>
    <name evidence="13" type="ORF">DCC88_07155</name>
</gene>
<dbReference type="EC" id="2.7.1.30" evidence="3"/>
<dbReference type="InterPro" id="IPR043129">
    <property type="entry name" value="ATPase_NBD"/>
</dbReference>
<dbReference type="PANTHER" id="PTHR10196:SF69">
    <property type="entry name" value="GLYCEROL KINASE"/>
    <property type="match status" value="1"/>
</dbReference>
<organism evidence="13 14">
    <name type="scientific">Spirobacillus cienkowskii</name>
    <dbReference type="NCBI Taxonomy" id="495820"/>
    <lineage>
        <taxon>Bacteria</taxon>
        <taxon>Pseudomonadati</taxon>
        <taxon>Bdellovibrionota</taxon>
        <taxon>Oligoflexia</taxon>
        <taxon>Silvanigrellales</taxon>
        <taxon>Spirobacillus</taxon>
    </lineage>
</organism>
<feature type="domain" description="Carbohydrate kinase FGGY N-terminal" evidence="11">
    <location>
        <begin position="7"/>
        <end position="260"/>
    </location>
</feature>
<dbReference type="SUPFAM" id="SSF53067">
    <property type="entry name" value="Actin-like ATPase domain"/>
    <property type="match status" value="2"/>
</dbReference>
<dbReference type="NCBIfam" id="NF000756">
    <property type="entry name" value="PRK00047.1"/>
    <property type="match status" value="1"/>
</dbReference>
<dbReference type="PANTHER" id="PTHR10196">
    <property type="entry name" value="SUGAR KINASE"/>
    <property type="match status" value="1"/>
</dbReference>
<dbReference type="InterPro" id="IPR000577">
    <property type="entry name" value="Carb_kinase_FGGY"/>
</dbReference>
<name>A0A369KR48_9BACT</name>
<comment type="pathway">
    <text evidence="1">Polyol metabolism; glycerol degradation via glycerol kinase pathway; sn-glycerol 3-phosphate from glycerol: step 1/1.</text>
</comment>
<protein>
    <recommendedName>
        <fullName evidence="3">glycerol kinase</fullName>
        <ecNumber evidence="3">2.7.1.30</ecNumber>
    </recommendedName>
    <alternativeName>
        <fullName evidence="9">ATP:glycerol 3-phosphotransferase</fullName>
    </alternativeName>
</protein>
<dbReference type="GO" id="GO:0005829">
    <property type="term" value="C:cytosol"/>
    <property type="evidence" value="ECO:0007669"/>
    <property type="project" value="TreeGrafter"/>
</dbReference>
<dbReference type="Gene3D" id="3.30.420.40">
    <property type="match status" value="2"/>
</dbReference>
<dbReference type="Pfam" id="PF02782">
    <property type="entry name" value="FGGY_C"/>
    <property type="match status" value="1"/>
</dbReference>
<evidence type="ECO:0000256" key="9">
    <source>
        <dbReference type="ARBA" id="ARBA00043149"/>
    </source>
</evidence>
<sequence length="503" mass="55705">MIMTDFILSIDEGTTGIQSSLFSMNNFSMYGNNKIEFPQIYPKPGLVEHNPNDIWETTLKSIKNCLDLAVLQNHEFLVNKIAAIGITNQRETCLAWNKKTGEIAGNAIVWQDRRTAEFCDALKRNENIRKKILSKTGLVCDPYFSASKMHWMLEHYPKIKQWLLTGDLALGTIDCYIIWKLTDGVSFFTDHTNASRTMLYNLHTGQYDDELLELFSIPLQALPKIQPSIGYLGATKNVHYLPDGIPITGNLGDQQSALFGQNCVQLGEAKITFGTGAFLLMNTGEKIVEADNGLITTVAYSTKVKRIFALEGSAFIAGAAVQFLRDNFGWIKNSAESAELAIGYPRDEDVLFVPSLAGLGAPFWNPNAKGVLFGLTRGSQQSQIIRAVLESIVMQNVQLLRLMEQVSEHKITRVGVDGGASQNDFLMQLQSDILQTILVRPANIESTSLGAARAASIGILNEDVSFTKAEIGKEFCPIMPEAIANANLCRWLQAVECVNNFYK</sequence>